<accession>A0A232FKW5</accession>
<dbReference type="EMBL" id="NNAY01000064">
    <property type="protein sequence ID" value="OXU31384.1"/>
    <property type="molecule type" value="Genomic_DNA"/>
</dbReference>
<feature type="compositionally biased region" description="Low complexity" evidence="1">
    <location>
        <begin position="32"/>
        <end position="44"/>
    </location>
</feature>
<feature type="compositionally biased region" description="Polar residues" evidence="1">
    <location>
        <begin position="1"/>
        <end position="21"/>
    </location>
</feature>
<evidence type="ECO:0000313" key="2">
    <source>
        <dbReference type="EMBL" id="OXU31384.1"/>
    </source>
</evidence>
<reference evidence="2 3" key="1">
    <citation type="journal article" date="2017" name="Curr. Biol.">
        <title>The Evolution of Venom by Co-option of Single-Copy Genes.</title>
        <authorList>
            <person name="Martinson E.O."/>
            <person name="Mrinalini"/>
            <person name="Kelkar Y.D."/>
            <person name="Chang C.H."/>
            <person name="Werren J.H."/>
        </authorList>
    </citation>
    <scope>NUCLEOTIDE SEQUENCE [LARGE SCALE GENOMIC DNA]</scope>
    <source>
        <strain evidence="2 3">Alberta</strain>
        <tissue evidence="2">Whole body</tissue>
    </source>
</reference>
<proteinExistence type="predicted"/>
<evidence type="ECO:0000256" key="1">
    <source>
        <dbReference type="SAM" id="MobiDB-lite"/>
    </source>
</evidence>
<comment type="caution">
    <text evidence="2">The sequence shown here is derived from an EMBL/GenBank/DDBJ whole genome shotgun (WGS) entry which is preliminary data.</text>
</comment>
<evidence type="ECO:0000313" key="3">
    <source>
        <dbReference type="Proteomes" id="UP000215335"/>
    </source>
</evidence>
<dbReference type="AlphaFoldDB" id="A0A232FKW5"/>
<organism evidence="2 3">
    <name type="scientific">Trichomalopsis sarcophagae</name>
    <dbReference type="NCBI Taxonomy" id="543379"/>
    <lineage>
        <taxon>Eukaryota</taxon>
        <taxon>Metazoa</taxon>
        <taxon>Ecdysozoa</taxon>
        <taxon>Arthropoda</taxon>
        <taxon>Hexapoda</taxon>
        <taxon>Insecta</taxon>
        <taxon>Pterygota</taxon>
        <taxon>Neoptera</taxon>
        <taxon>Endopterygota</taxon>
        <taxon>Hymenoptera</taxon>
        <taxon>Apocrita</taxon>
        <taxon>Proctotrupomorpha</taxon>
        <taxon>Chalcidoidea</taxon>
        <taxon>Pteromalidae</taxon>
        <taxon>Pteromalinae</taxon>
        <taxon>Trichomalopsis</taxon>
    </lineage>
</organism>
<keyword evidence="3" id="KW-1185">Reference proteome</keyword>
<gene>
    <name evidence="2" type="ORF">TSAR_005898</name>
</gene>
<sequence>MTFKTSVASTSPISRLATNVQKMKLSSPPQPQKQQEQQQQQQDQHVGTQHGPRRIGTVLPSKYC</sequence>
<protein>
    <submittedName>
        <fullName evidence="2">Uncharacterized protein</fullName>
    </submittedName>
</protein>
<dbReference type="Proteomes" id="UP000215335">
    <property type="component" value="Unassembled WGS sequence"/>
</dbReference>
<name>A0A232FKW5_9HYME</name>
<feature type="region of interest" description="Disordered" evidence="1">
    <location>
        <begin position="1"/>
        <end position="64"/>
    </location>
</feature>